<dbReference type="EMBL" id="CDMC01000015">
    <property type="protein sequence ID" value="CEL09698.1"/>
    <property type="molecule type" value="Genomic_DNA"/>
</dbReference>
<dbReference type="AlphaFoldDB" id="A0A0U5GBK7"/>
<keyword evidence="2" id="KW-1185">Reference proteome</keyword>
<accession>A0A0U5GBK7</accession>
<sequence>MSSFLSTLCEQTIGRFLPINIDRLRIFGRRPVRIDDNDPFRQGSCPTNPPESTTDRTKFGVRGCVVYGYPSTGGVLIKGSVDLVDMVFLSLPRFHEAQRSPSAEEEDRFCNLLRQIGATWWPSKEERIGVDMGSREKTAEEKKVLVFGWPVDGVGVWVLRFASDRQVPRDLGRMYYAVNMEERIQIMKEYGAEFVEDVSQVEELRDTL</sequence>
<protein>
    <submittedName>
        <fullName evidence="1">Uncharacterized protein</fullName>
    </submittedName>
</protein>
<proteinExistence type="predicted"/>
<dbReference type="OMA" id="RLAMNME"/>
<dbReference type="OrthoDB" id="4487429at2759"/>
<evidence type="ECO:0000313" key="2">
    <source>
        <dbReference type="Proteomes" id="UP000054771"/>
    </source>
</evidence>
<evidence type="ECO:0000313" key="1">
    <source>
        <dbReference type="EMBL" id="CEL09698.1"/>
    </source>
</evidence>
<dbReference type="Proteomes" id="UP000054771">
    <property type="component" value="Unassembled WGS sequence"/>
</dbReference>
<gene>
    <name evidence="1" type="ORF">ASPCAL12831</name>
</gene>
<organism evidence="1 2">
    <name type="scientific">Aspergillus calidoustus</name>
    <dbReference type="NCBI Taxonomy" id="454130"/>
    <lineage>
        <taxon>Eukaryota</taxon>
        <taxon>Fungi</taxon>
        <taxon>Dikarya</taxon>
        <taxon>Ascomycota</taxon>
        <taxon>Pezizomycotina</taxon>
        <taxon>Eurotiomycetes</taxon>
        <taxon>Eurotiomycetidae</taxon>
        <taxon>Eurotiales</taxon>
        <taxon>Aspergillaceae</taxon>
        <taxon>Aspergillus</taxon>
        <taxon>Aspergillus subgen. Nidulantes</taxon>
    </lineage>
</organism>
<reference evidence="2" key="1">
    <citation type="journal article" date="2016" name="Genome Announc.">
        <title>Draft genome sequences of fungus Aspergillus calidoustus.</title>
        <authorList>
            <person name="Horn F."/>
            <person name="Linde J."/>
            <person name="Mattern D.J."/>
            <person name="Walther G."/>
            <person name="Guthke R."/>
            <person name="Scherlach K."/>
            <person name="Martin K."/>
            <person name="Brakhage A.A."/>
            <person name="Petzke L."/>
            <person name="Valiante V."/>
        </authorList>
    </citation>
    <scope>NUCLEOTIDE SEQUENCE [LARGE SCALE GENOMIC DNA]</scope>
    <source>
        <strain evidence="2">SF006504</strain>
    </source>
</reference>
<name>A0A0U5GBK7_ASPCI</name>